<evidence type="ECO:0000313" key="3">
    <source>
        <dbReference type="WBParaSite" id="Gr19_v10_g4091.t1"/>
    </source>
</evidence>
<accession>A0A914HUE9</accession>
<proteinExistence type="predicted"/>
<dbReference type="WBParaSite" id="Gr19_v10_g4091.t1">
    <property type="protein sequence ID" value="Gr19_v10_g4091.t1"/>
    <property type="gene ID" value="Gr19_v10_g4091"/>
</dbReference>
<dbReference type="Proteomes" id="UP000887572">
    <property type="component" value="Unplaced"/>
</dbReference>
<sequence>MKHRARRGASKLTIPIVRASIEQGFIDDPDKPTHRHFCIEEDGVDTSTYAAKARYVYNKVKLELLEMPMTPGQAMAYMEAEVIANFPDSVSQQQIICRLPSDKSAKRSFARRSSVAKKNFGGSNLTLFDADELGGLLDDGILGEDVGRDPSASEGGPMGIPLELLNPFLSRPSWICAPGRAHLPNFFLIYRDPHIHERPFIVFADIMGLNLLHKCSNIVCDGNSNFYPCEFAQLYTFHAVHHSIPEEAHLAAFALLPNTSSQTYVKLFGILSERIGAEYGNNGAQKNWHFDNQLAAISACRAIFVDDIVEGSEERTVNFAQLWHNHLGTLFSGTQPDLLKFIRVMREELARASIQAERIFKRPAPVKRVNLDDLDYIRNYSLNNGRSHFSRLFDRNKRRQRRIDAFCAQINPSPYNALTMGQRRRKRSQQMAVEIDQETIALPNIGTEHQQKMEDENEKDCPLTAHRRPIAEGSVDENVEERIEVDGGSRNNTKHKFV</sequence>
<protein>
    <submittedName>
        <fullName evidence="3">MULE transposase domain-containing protein</fullName>
    </submittedName>
</protein>
<keyword evidence="2" id="KW-1185">Reference proteome</keyword>
<evidence type="ECO:0000313" key="2">
    <source>
        <dbReference type="Proteomes" id="UP000887572"/>
    </source>
</evidence>
<dbReference type="AlphaFoldDB" id="A0A914HUE9"/>
<name>A0A914HUE9_GLORO</name>
<organism evidence="2 3">
    <name type="scientific">Globodera rostochiensis</name>
    <name type="common">Golden nematode worm</name>
    <name type="synonym">Heterodera rostochiensis</name>
    <dbReference type="NCBI Taxonomy" id="31243"/>
    <lineage>
        <taxon>Eukaryota</taxon>
        <taxon>Metazoa</taxon>
        <taxon>Ecdysozoa</taxon>
        <taxon>Nematoda</taxon>
        <taxon>Chromadorea</taxon>
        <taxon>Rhabditida</taxon>
        <taxon>Tylenchina</taxon>
        <taxon>Tylenchomorpha</taxon>
        <taxon>Tylenchoidea</taxon>
        <taxon>Heteroderidae</taxon>
        <taxon>Heteroderinae</taxon>
        <taxon>Globodera</taxon>
    </lineage>
</organism>
<evidence type="ECO:0000256" key="1">
    <source>
        <dbReference type="SAM" id="MobiDB-lite"/>
    </source>
</evidence>
<reference evidence="3" key="1">
    <citation type="submission" date="2022-11" db="UniProtKB">
        <authorList>
            <consortium name="WormBaseParasite"/>
        </authorList>
    </citation>
    <scope>IDENTIFICATION</scope>
</reference>
<feature type="region of interest" description="Disordered" evidence="1">
    <location>
        <begin position="472"/>
        <end position="498"/>
    </location>
</feature>